<dbReference type="SUPFAM" id="SSF55811">
    <property type="entry name" value="Nudix"/>
    <property type="match status" value="1"/>
</dbReference>
<dbReference type="PROSITE" id="PS51462">
    <property type="entry name" value="NUDIX"/>
    <property type="match status" value="1"/>
</dbReference>
<dbReference type="AlphaFoldDB" id="A0AB39VLP1"/>
<evidence type="ECO:0000256" key="2">
    <source>
        <dbReference type="ARBA" id="ARBA00005582"/>
    </source>
</evidence>
<name>A0AB39VLP1_9GAMM</name>
<dbReference type="GO" id="GO:0008413">
    <property type="term" value="F:8-oxo-7,8-dihydroguanosine triphosphate pyrophosphatase activity"/>
    <property type="evidence" value="ECO:0007669"/>
    <property type="project" value="TreeGrafter"/>
</dbReference>
<dbReference type="PANTHER" id="PTHR47707">
    <property type="entry name" value="8-OXO-DGTP DIPHOSPHATASE"/>
    <property type="match status" value="1"/>
</dbReference>
<comment type="similarity">
    <text evidence="2 5">Belongs to the Nudix hydrolase family.</text>
</comment>
<reference evidence="7" key="1">
    <citation type="submission" date="2024-07" db="EMBL/GenBank/DDBJ databases">
        <authorList>
            <person name="Biller S.J."/>
        </authorList>
    </citation>
    <scope>NUCLEOTIDE SEQUENCE</scope>
    <source>
        <strain evidence="7">WC2420</strain>
    </source>
</reference>
<dbReference type="Pfam" id="PF00293">
    <property type="entry name" value="NUDIX"/>
    <property type="match status" value="1"/>
</dbReference>
<gene>
    <name evidence="7" type="ORF">AB3G37_12910</name>
</gene>
<organism evidence="7">
    <name type="scientific">Rouxiella sp. WC2420</name>
    <dbReference type="NCBI Taxonomy" id="3234145"/>
    <lineage>
        <taxon>Bacteria</taxon>
        <taxon>Pseudomonadati</taxon>
        <taxon>Pseudomonadota</taxon>
        <taxon>Gammaproteobacteria</taxon>
        <taxon>Enterobacterales</taxon>
        <taxon>Yersiniaceae</taxon>
        <taxon>Rouxiella</taxon>
    </lineage>
</organism>
<keyword evidence="3 5" id="KW-0378">Hydrolase</keyword>
<dbReference type="InterPro" id="IPR020476">
    <property type="entry name" value="Nudix_hydrolase"/>
</dbReference>
<dbReference type="InterPro" id="IPR020084">
    <property type="entry name" value="NUDIX_hydrolase_CS"/>
</dbReference>
<evidence type="ECO:0000256" key="4">
    <source>
        <dbReference type="ARBA" id="ARBA00022842"/>
    </source>
</evidence>
<dbReference type="InterPro" id="IPR000086">
    <property type="entry name" value="NUDIX_hydrolase_dom"/>
</dbReference>
<proteinExistence type="inferred from homology"/>
<dbReference type="InterPro" id="IPR015797">
    <property type="entry name" value="NUDIX_hydrolase-like_dom_sf"/>
</dbReference>
<evidence type="ECO:0000313" key="7">
    <source>
        <dbReference type="EMBL" id="XDU70491.1"/>
    </source>
</evidence>
<evidence type="ECO:0000256" key="3">
    <source>
        <dbReference type="ARBA" id="ARBA00022801"/>
    </source>
</evidence>
<dbReference type="PROSITE" id="PS00893">
    <property type="entry name" value="NUDIX_BOX"/>
    <property type="match status" value="1"/>
</dbReference>
<dbReference type="GO" id="GO:0044716">
    <property type="term" value="F:8-oxo-GDP phosphatase activity"/>
    <property type="evidence" value="ECO:0007669"/>
    <property type="project" value="TreeGrafter"/>
</dbReference>
<dbReference type="CDD" id="cd03425">
    <property type="entry name" value="NUDIX_MutT_NudA_like"/>
    <property type="match status" value="1"/>
</dbReference>
<dbReference type="InterPro" id="IPR047127">
    <property type="entry name" value="MutT-like"/>
</dbReference>
<comment type="cofactor">
    <cofactor evidence="1">
        <name>Mg(2+)</name>
        <dbReference type="ChEBI" id="CHEBI:18420"/>
    </cofactor>
</comment>
<dbReference type="GO" id="GO:0006281">
    <property type="term" value="P:DNA repair"/>
    <property type="evidence" value="ECO:0007669"/>
    <property type="project" value="InterPro"/>
</dbReference>
<dbReference type="NCBIfam" id="NF007834">
    <property type="entry name" value="PRK10546.1"/>
    <property type="match status" value="1"/>
</dbReference>
<dbReference type="EMBL" id="CP165628">
    <property type="protein sequence ID" value="XDU70491.1"/>
    <property type="molecule type" value="Genomic_DNA"/>
</dbReference>
<accession>A0AB39VLP1</accession>
<sequence>MNPLIKLEVVAAIIERGDFILLAQRDAQSSLAGHWEFPGGKVEAGETQPAALSRELFEELNIQARVDDWIAHYAWPQGERIIDLHAWRVSAFSGEITLRCHSQFTWVTPQQALDYDLAPADLPLLHAYIAQRTENNH</sequence>
<dbReference type="RefSeq" id="WP_369788019.1">
    <property type="nucleotide sequence ID" value="NZ_CP165628.1"/>
</dbReference>
<feature type="domain" description="Nudix hydrolase" evidence="6">
    <location>
        <begin position="5"/>
        <end position="130"/>
    </location>
</feature>
<dbReference type="PRINTS" id="PR00502">
    <property type="entry name" value="NUDIXFAMILY"/>
</dbReference>
<keyword evidence="4" id="KW-0460">Magnesium</keyword>
<evidence type="ECO:0000256" key="5">
    <source>
        <dbReference type="RuleBase" id="RU003476"/>
    </source>
</evidence>
<evidence type="ECO:0000259" key="6">
    <source>
        <dbReference type="PROSITE" id="PS51462"/>
    </source>
</evidence>
<protein>
    <submittedName>
        <fullName evidence="7">Pyrimidine (Deoxy)nucleoside triphosphate diphosphatase</fullName>
    </submittedName>
</protein>
<dbReference type="GO" id="GO:0044715">
    <property type="term" value="F:8-oxo-dGDP phosphatase activity"/>
    <property type="evidence" value="ECO:0007669"/>
    <property type="project" value="TreeGrafter"/>
</dbReference>
<dbReference type="Gene3D" id="3.90.79.10">
    <property type="entry name" value="Nucleoside Triphosphate Pyrophosphohydrolase"/>
    <property type="match status" value="1"/>
</dbReference>
<dbReference type="PANTHER" id="PTHR47707:SF2">
    <property type="entry name" value="CTP PYROPHOSPHOHYDROLASE"/>
    <property type="match status" value="1"/>
</dbReference>
<evidence type="ECO:0000256" key="1">
    <source>
        <dbReference type="ARBA" id="ARBA00001946"/>
    </source>
</evidence>
<dbReference type="GO" id="GO:0035539">
    <property type="term" value="F:8-oxo-7,8-dihydrodeoxyguanosine triphosphate pyrophosphatase activity"/>
    <property type="evidence" value="ECO:0007669"/>
    <property type="project" value="TreeGrafter"/>
</dbReference>